<reference evidence="2" key="1">
    <citation type="journal article" date="2023" name="Front. Plant Sci.">
        <title>Chromosomal-level genome assembly of Melastoma candidum provides insights into trichome evolution.</title>
        <authorList>
            <person name="Zhong Y."/>
            <person name="Wu W."/>
            <person name="Sun C."/>
            <person name="Zou P."/>
            <person name="Liu Y."/>
            <person name="Dai S."/>
            <person name="Zhou R."/>
        </authorList>
    </citation>
    <scope>NUCLEOTIDE SEQUENCE [LARGE SCALE GENOMIC DNA]</scope>
</reference>
<proteinExistence type="predicted"/>
<accession>A0ACB9P5V9</accession>
<evidence type="ECO:0000313" key="2">
    <source>
        <dbReference type="Proteomes" id="UP001057402"/>
    </source>
</evidence>
<dbReference type="EMBL" id="CM042886">
    <property type="protein sequence ID" value="KAI4342691.1"/>
    <property type="molecule type" value="Genomic_DNA"/>
</dbReference>
<protein>
    <submittedName>
        <fullName evidence="1">Uncharacterized protein</fullName>
    </submittedName>
</protein>
<name>A0ACB9P5V9_9MYRT</name>
<comment type="caution">
    <text evidence="1">The sequence shown here is derived from an EMBL/GenBank/DDBJ whole genome shotgun (WGS) entry which is preliminary data.</text>
</comment>
<evidence type="ECO:0000313" key="1">
    <source>
        <dbReference type="EMBL" id="KAI4342691.1"/>
    </source>
</evidence>
<keyword evidence="2" id="KW-1185">Reference proteome</keyword>
<dbReference type="Proteomes" id="UP001057402">
    <property type="component" value="Chromosome 7"/>
</dbReference>
<sequence>MEVEGEVGKVPRHSCLKLHPQGQTDPIFVKATWHDSHFDLLITDGLRSWVCRGTEEEVRERAAQWDQPVSDYIRLSERYLGFQHPDSLYRFADAGDNGHRRLSWTFEKGGIKLEWRWKCQPSPDCKKTTAEVLDFLMDANIKLSEEVVSKTKSFESLKGEAGKCLAQSERFCREKVEFEDAIYAKFLGVLNSKKAKLRELRDKMAKQEVAENPKEEDDKSTEDTDTEELDEETSVEEAPEHNAGSSKEVSWGEVGGKKRT</sequence>
<organism evidence="1 2">
    <name type="scientific">Melastoma candidum</name>
    <dbReference type="NCBI Taxonomy" id="119954"/>
    <lineage>
        <taxon>Eukaryota</taxon>
        <taxon>Viridiplantae</taxon>
        <taxon>Streptophyta</taxon>
        <taxon>Embryophyta</taxon>
        <taxon>Tracheophyta</taxon>
        <taxon>Spermatophyta</taxon>
        <taxon>Magnoliopsida</taxon>
        <taxon>eudicotyledons</taxon>
        <taxon>Gunneridae</taxon>
        <taxon>Pentapetalae</taxon>
        <taxon>rosids</taxon>
        <taxon>malvids</taxon>
        <taxon>Myrtales</taxon>
        <taxon>Melastomataceae</taxon>
        <taxon>Melastomatoideae</taxon>
        <taxon>Melastomateae</taxon>
        <taxon>Melastoma</taxon>
    </lineage>
</organism>
<gene>
    <name evidence="1" type="ORF">MLD38_027283</name>
</gene>